<evidence type="ECO:0000313" key="4">
    <source>
        <dbReference type="Proteomes" id="UP000321424"/>
    </source>
</evidence>
<gene>
    <name evidence="3" type="ORF">NN4_22900</name>
</gene>
<evidence type="ECO:0000256" key="1">
    <source>
        <dbReference type="SAM" id="Phobius"/>
    </source>
</evidence>
<keyword evidence="1" id="KW-0472">Membrane</keyword>
<dbReference type="EMBL" id="BJXA01000011">
    <property type="protein sequence ID" value="GEM37771.1"/>
    <property type="molecule type" value="Genomic_DNA"/>
</dbReference>
<keyword evidence="1" id="KW-1133">Transmembrane helix</keyword>
<dbReference type="Pfam" id="PF04993">
    <property type="entry name" value="TfoX_N"/>
    <property type="match status" value="1"/>
</dbReference>
<accession>A0A511MB96</accession>
<feature type="domain" description="TfoX N-terminal" evidence="2">
    <location>
        <begin position="11"/>
        <end position="95"/>
    </location>
</feature>
<proteinExistence type="predicted"/>
<organism evidence="3 4">
    <name type="scientific">Nocardia ninae NBRC 108245</name>
    <dbReference type="NCBI Taxonomy" id="1210091"/>
    <lineage>
        <taxon>Bacteria</taxon>
        <taxon>Bacillati</taxon>
        <taxon>Actinomycetota</taxon>
        <taxon>Actinomycetes</taxon>
        <taxon>Mycobacteriales</taxon>
        <taxon>Nocardiaceae</taxon>
        <taxon>Nocardia</taxon>
    </lineage>
</organism>
<evidence type="ECO:0000259" key="2">
    <source>
        <dbReference type="Pfam" id="PF04993"/>
    </source>
</evidence>
<feature type="transmembrane region" description="Helical" evidence="1">
    <location>
        <begin position="20"/>
        <end position="44"/>
    </location>
</feature>
<dbReference type="InterPro" id="IPR007076">
    <property type="entry name" value="TfoX_N"/>
</dbReference>
<keyword evidence="4" id="KW-1185">Reference proteome</keyword>
<sequence>MADRIRLLIKPGPELSERKMFGGLAFLIGGNMAVAASGQGGLLVRVDRAESDRLLANEFVEPMVMGGREMVGWLRVNPEAADDDTVLREWVDRGVGYARTLPPKKK</sequence>
<dbReference type="SUPFAM" id="SSF159894">
    <property type="entry name" value="YgaC/TfoX-N like"/>
    <property type="match status" value="1"/>
</dbReference>
<evidence type="ECO:0000313" key="3">
    <source>
        <dbReference type="EMBL" id="GEM37771.1"/>
    </source>
</evidence>
<reference evidence="3 4" key="1">
    <citation type="submission" date="2019-07" db="EMBL/GenBank/DDBJ databases">
        <title>Whole genome shotgun sequence of Nocardia ninae NBRC 108245.</title>
        <authorList>
            <person name="Hosoyama A."/>
            <person name="Uohara A."/>
            <person name="Ohji S."/>
            <person name="Ichikawa N."/>
        </authorList>
    </citation>
    <scope>NUCLEOTIDE SEQUENCE [LARGE SCALE GENOMIC DNA]</scope>
    <source>
        <strain evidence="3 4">NBRC 108245</strain>
    </source>
</reference>
<dbReference type="Gene3D" id="3.30.1460.30">
    <property type="entry name" value="YgaC/TfoX-N like chaperone"/>
    <property type="match status" value="1"/>
</dbReference>
<name>A0A511MB96_9NOCA</name>
<dbReference type="Proteomes" id="UP000321424">
    <property type="component" value="Unassembled WGS sequence"/>
</dbReference>
<keyword evidence="1" id="KW-0812">Transmembrane</keyword>
<protein>
    <recommendedName>
        <fullName evidence="2">TfoX N-terminal domain-containing protein</fullName>
    </recommendedName>
</protein>
<comment type="caution">
    <text evidence="3">The sequence shown here is derived from an EMBL/GenBank/DDBJ whole genome shotgun (WGS) entry which is preliminary data.</text>
</comment>
<dbReference type="AlphaFoldDB" id="A0A511MB96"/>